<dbReference type="PANTHER" id="PTHR35936:SF19">
    <property type="entry name" value="AMINO-ACID-BINDING PROTEIN YXEM-RELATED"/>
    <property type="match status" value="1"/>
</dbReference>
<gene>
    <name evidence="3" type="ORF">FO470_07090</name>
</gene>
<proteinExistence type="predicted"/>
<sequence length="245" mass="25807">MGAIDISGHLLRVGFLIEPPFGFRAADGAAAGCDIETAARVARDLGLAGIAPIEATFEELLPGLAESRWDMTVALFVTPERMRIADFCRPIWALGDGLLVAQGNPRRIVGYGSLAADADARLAAIHGQVQHHTALNHGVPVERIVLFDSYEAAAAAVAEGRVDAYASVAMAHRGHLALHPSLPCMVVDVPPAERPPLRGAFAVAKGRDGLRAGIDAALLRFLGTPEHAALMTRFGFSPPEIGPFA</sequence>
<evidence type="ECO:0000313" key="4">
    <source>
        <dbReference type="Proteomes" id="UP000315321"/>
    </source>
</evidence>
<dbReference type="Proteomes" id="UP000315321">
    <property type="component" value="Unassembled WGS sequence"/>
</dbReference>
<evidence type="ECO:0000256" key="1">
    <source>
        <dbReference type="ARBA" id="ARBA00022729"/>
    </source>
</evidence>
<comment type="caution">
    <text evidence="3">The sequence shown here is derived from an EMBL/GenBank/DDBJ whole genome shotgun (WGS) entry which is preliminary data.</text>
</comment>
<dbReference type="SUPFAM" id="SSF53850">
    <property type="entry name" value="Periplasmic binding protein-like II"/>
    <property type="match status" value="1"/>
</dbReference>
<dbReference type="RefSeq" id="WP_144342254.1">
    <property type="nucleotide sequence ID" value="NZ_VMBP01000002.1"/>
</dbReference>
<organism evidence="3 4">
    <name type="scientific">Ancylobacter moscoviensis</name>
    <dbReference type="NCBI Taxonomy" id="2597768"/>
    <lineage>
        <taxon>Bacteria</taxon>
        <taxon>Pseudomonadati</taxon>
        <taxon>Pseudomonadota</taxon>
        <taxon>Alphaproteobacteria</taxon>
        <taxon>Hyphomicrobiales</taxon>
        <taxon>Xanthobacteraceae</taxon>
        <taxon>Ancylobacter</taxon>
    </lineage>
</organism>
<keyword evidence="4" id="KW-1185">Reference proteome</keyword>
<dbReference type="EMBL" id="VMBP01000002">
    <property type="protein sequence ID" value="TSJ62763.1"/>
    <property type="molecule type" value="Genomic_DNA"/>
</dbReference>
<dbReference type="Pfam" id="PF00497">
    <property type="entry name" value="SBP_bac_3"/>
    <property type="match status" value="1"/>
</dbReference>
<dbReference type="InterPro" id="IPR001638">
    <property type="entry name" value="Solute-binding_3/MltF_N"/>
</dbReference>
<evidence type="ECO:0000313" key="3">
    <source>
        <dbReference type="EMBL" id="TSJ62763.1"/>
    </source>
</evidence>
<keyword evidence="1" id="KW-0732">Signal</keyword>
<feature type="domain" description="Solute-binding protein family 3/N-terminal" evidence="2">
    <location>
        <begin position="10"/>
        <end position="238"/>
    </location>
</feature>
<dbReference type="Gene3D" id="3.40.190.10">
    <property type="entry name" value="Periplasmic binding protein-like II"/>
    <property type="match status" value="2"/>
</dbReference>
<dbReference type="PANTHER" id="PTHR35936">
    <property type="entry name" value="MEMBRANE-BOUND LYTIC MUREIN TRANSGLYCOSYLASE F"/>
    <property type="match status" value="1"/>
</dbReference>
<accession>A0ABY3DSI7</accession>
<evidence type="ECO:0000259" key="2">
    <source>
        <dbReference type="SMART" id="SM00062"/>
    </source>
</evidence>
<name>A0ABY3DSI7_9HYPH</name>
<dbReference type="SMART" id="SM00062">
    <property type="entry name" value="PBPb"/>
    <property type="match status" value="1"/>
</dbReference>
<protein>
    <submittedName>
        <fullName evidence="3">Transporter substrate-binding domain-containing protein</fullName>
    </submittedName>
</protein>
<reference evidence="3 4" key="1">
    <citation type="submission" date="2019-07" db="EMBL/GenBank/DDBJ databases">
        <authorList>
            <person name="Grouzdev D.S."/>
        </authorList>
    </citation>
    <scope>NUCLEOTIDE SEQUENCE [LARGE SCALE GENOMIC DNA]</scope>
    <source>
        <strain evidence="3 4">3C</strain>
    </source>
</reference>